<keyword evidence="5" id="KW-0812">Transmembrane</keyword>
<proteinExistence type="predicted"/>
<dbReference type="GO" id="GO:0016787">
    <property type="term" value="F:hydrolase activity"/>
    <property type="evidence" value="ECO:0007669"/>
    <property type="project" value="UniProtKB-KW"/>
</dbReference>
<sequence length="313" mass="34958">MNLKLSKKFISFIIRVLVSFAFFALSFNRAGEWYFNKNPLLKIENLAESLISLALGFVVFSFSPYIAKGVSNWFENLFFKVLRRVVSDFLKVQSDRIKDAKIKKETSRKLAMDEDIKKREGSPVILDTSSIIDGRILEVIKLGFLDSLIIISESVIQELRHIADSKDPVRRQRGRRGLDILSEIKKIKGKNFKAVNADSNEEVDKGLVKLAKKYKGRLATSDFNLNKAAKISGVKVMNINDLVNCLKTVVLPGEKLTVKLIQPGKEAHQGVGYLDDGTMVVVENGSVFVGGEVVEVTVKRVIQTSAGKMLFCA</sequence>
<evidence type="ECO:0000313" key="8">
    <source>
        <dbReference type="Proteomes" id="UP000231388"/>
    </source>
</evidence>
<keyword evidence="5" id="KW-1133">Transmembrane helix</keyword>
<name>A0A2G9XDV2_UNCKA</name>
<dbReference type="SMART" id="SM00670">
    <property type="entry name" value="PINc"/>
    <property type="match status" value="1"/>
</dbReference>
<feature type="transmembrane region" description="Helical" evidence="5">
    <location>
        <begin position="50"/>
        <end position="67"/>
    </location>
</feature>
<evidence type="ECO:0000256" key="4">
    <source>
        <dbReference type="ARBA" id="ARBA00022842"/>
    </source>
</evidence>
<dbReference type="Gene3D" id="3.40.50.1010">
    <property type="entry name" value="5'-nuclease"/>
    <property type="match status" value="1"/>
</dbReference>
<keyword evidence="3" id="KW-0378">Hydrolase</keyword>
<feature type="transmembrane region" description="Helical" evidence="5">
    <location>
        <begin position="12"/>
        <end position="30"/>
    </location>
</feature>
<reference evidence="7 8" key="1">
    <citation type="submission" date="2017-09" db="EMBL/GenBank/DDBJ databases">
        <title>Depth-based differentiation of microbial function through sediment-hosted aquifers and enrichment of novel symbionts in the deep terrestrial subsurface.</title>
        <authorList>
            <person name="Probst A.J."/>
            <person name="Ladd B."/>
            <person name="Jarett J.K."/>
            <person name="Geller-Mcgrath D.E."/>
            <person name="Sieber C.M."/>
            <person name="Emerson J.B."/>
            <person name="Anantharaman K."/>
            <person name="Thomas B.C."/>
            <person name="Malmstrom R."/>
            <person name="Stieglmeier M."/>
            <person name="Klingl A."/>
            <person name="Woyke T."/>
            <person name="Ryan C.M."/>
            <person name="Banfield J.F."/>
        </authorList>
    </citation>
    <scope>NUCLEOTIDE SEQUENCE [LARGE SCALE GENOMIC DNA]</scope>
    <source>
        <strain evidence="7">CG23_combo_of_CG06-09_8_20_14_all_40_14</strain>
    </source>
</reference>
<accession>A0A2G9XDV2</accession>
<dbReference type="InterPro" id="IPR002716">
    <property type="entry name" value="PIN_dom"/>
</dbReference>
<keyword evidence="2" id="KW-0540">Nuclease</keyword>
<dbReference type="InterPro" id="IPR002792">
    <property type="entry name" value="TRAM_dom"/>
</dbReference>
<dbReference type="GO" id="GO:0004518">
    <property type="term" value="F:nuclease activity"/>
    <property type="evidence" value="ECO:0007669"/>
    <property type="project" value="UniProtKB-KW"/>
</dbReference>
<dbReference type="PROSITE" id="PS50926">
    <property type="entry name" value="TRAM"/>
    <property type="match status" value="1"/>
</dbReference>
<keyword evidence="5" id="KW-0472">Membrane</keyword>
<evidence type="ECO:0000256" key="2">
    <source>
        <dbReference type="ARBA" id="ARBA00022722"/>
    </source>
</evidence>
<dbReference type="InterPro" id="IPR029060">
    <property type="entry name" value="PIN-like_dom_sf"/>
</dbReference>
<dbReference type="Proteomes" id="UP000231388">
    <property type="component" value="Unassembled WGS sequence"/>
</dbReference>
<dbReference type="SUPFAM" id="SSF88723">
    <property type="entry name" value="PIN domain-like"/>
    <property type="match status" value="1"/>
</dbReference>
<evidence type="ECO:0000256" key="1">
    <source>
        <dbReference type="ARBA" id="ARBA00001946"/>
    </source>
</evidence>
<comment type="cofactor">
    <cofactor evidence="1">
        <name>Mg(2+)</name>
        <dbReference type="ChEBI" id="CHEBI:18420"/>
    </cofactor>
</comment>
<dbReference type="PANTHER" id="PTHR11603">
    <property type="entry name" value="AAA FAMILY ATPASE"/>
    <property type="match status" value="1"/>
</dbReference>
<keyword evidence="4" id="KW-0460">Magnesium</keyword>
<dbReference type="CDD" id="cd09877">
    <property type="entry name" value="PIN_YacL-like"/>
    <property type="match status" value="1"/>
</dbReference>
<feature type="domain" description="TRAM" evidence="6">
    <location>
        <begin position="249"/>
        <end position="311"/>
    </location>
</feature>
<evidence type="ECO:0000313" key="7">
    <source>
        <dbReference type="EMBL" id="PIP04673.1"/>
    </source>
</evidence>
<comment type="caution">
    <text evidence="7">The sequence shown here is derived from an EMBL/GenBank/DDBJ whole genome shotgun (WGS) entry which is preliminary data.</text>
</comment>
<organism evidence="7 8">
    <name type="scientific">candidate division WWE3 bacterium CG23_combo_of_CG06-09_8_20_14_all_40_14</name>
    <dbReference type="NCBI Taxonomy" id="1975095"/>
    <lineage>
        <taxon>Bacteria</taxon>
        <taxon>Katanobacteria</taxon>
    </lineage>
</organism>
<protein>
    <recommendedName>
        <fullName evidence="6">TRAM domain-containing protein</fullName>
    </recommendedName>
</protein>
<evidence type="ECO:0000256" key="5">
    <source>
        <dbReference type="SAM" id="Phobius"/>
    </source>
</evidence>
<dbReference type="EMBL" id="PCQY01000017">
    <property type="protein sequence ID" value="PIP04673.1"/>
    <property type="molecule type" value="Genomic_DNA"/>
</dbReference>
<evidence type="ECO:0000256" key="3">
    <source>
        <dbReference type="ARBA" id="ARBA00022801"/>
    </source>
</evidence>
<evidence type="ECO:0000259" key="6">
    <source>
        <dbReference type="PROSITE" id="PS50926"/>
    </source>
</evidence>
<dbReference type="InterPro" id="IPR052041">
    <property type="entry name" value="Nucleic_acid_metab_PIN/TRAM"/>
</dbReference>
<gene>
    <name evidence="7" type="ORF">COX53_01215</name>
</gene>
<dbReference type="AlphaFoldDB" id="A0A2G9XDV2"/>
<dbReference type="PANTHER" id="PTHR11603:SF147">
    <property type="entry name" value="MEMBRANE PROTEIN"/>
    <property type="match status" value="1"/>
</dbReference>